<dbReference type="PANTHER" id="PTHR40630:SF1">
    <property type="entry name" value="DNA-BINDING PROTEIN"/>
    <property type="match status" value="1"/>
</dbReference>
<reference evidence="1 2" key="1">
    <citation type="journal article" date="2014" name="PLoS Genet.">
        <title>Analysis of the Phlebiopsis gigantea genome, transcriptome and secretome provides insight into its pioneer colonization strategies of wood.</title>
        <authorList>
            <person name="Hori C."/>
            <person name="Ishida T."/>
            <person name="Igarashi K."/>
            <person name="Samejima M."/>
            <person name="Suzuki H."/>
            <person name="Master E."/>
            <person name="Ferreira P."/>
            <person name="Ruiz-Duenas F.J."/>
            <person name="Held B."/>
            <person name="Canessa P."/>
            <person name="Larrondo L.F."/>
            <person name="Schmoll M."/>
            <person name="Druzhinina I.S."/>
            <person name="Kubicek C.P."/>
            <person name="Gaskell J.A."/>
            <person name="Kersten P."/>
            <person name="St John F."/>
            <person name="Glasner J."/>
            <person name="Sabat G."/>
            <person name="Splinter BonDurant S."/>
            <person name="Syed K."/>
            <person name="Yadav J."/>
            <person name="Mgbeahuruike A.C."/>
            <person name="Kovalchuk A."/>
            <person name="Asiegbu F.O."/>
            <person name="Lackner G."/>
            <person name="Hoffmeister D."/>
            <person name="Rencoret J."/>
            <person name="Gutierrez A."/>
            <person name="Sun H."/>
            <person name="Lindquist E."/>
            <person name="Barry K."/>
            <person name="Riley R."/>
            <person name="Grigoriev I.V."/>
            <person name="Henrissat B."/>
            <person name="Kues U."/>
            <person name="Berka R.M."/>
            <person name="Martinez A.T."/>
            <person name="Covert S.F."/>
            <person name="Blanchette R.A."/>
            <person name="Cullen D."/>
        </authorList>
    </citation>
    <scope>NUCLEOTIDE SEQUENCE [LARGE SCALE GENOMIC DNA]</scope>
    <source>
        <strain evidence="1 2">11061_1 CR5-6</strain>
    </source>
</reference>
<gene>
    <name evidence="1" type="ORF">PHLGIDRAFT_76431</name>
</gene>
<organism evidence="1 2">
    <name type="scientific">Phlebiopsis gigantea (strain 11061_1 CR5-6)</name>
    <name type="common">White-rot fungus</name>
    <name type="synonym">Peniophora gigantea</name>
    <dbReference type="NCBI Taxonomy" id="745531"/>
    <lineage>
        <taxon>Eukaryota</taxon>
        <taxon>Fungi</taxon>
        <taxon>Dikarya</taxon>
        <taxon>Basidiomycota</taxon>
        <taxon>Agaricomycotina</taxon>
        <taxon>Agaricomycetes</taxon>
        <taxon>Polyporales</taxon>
        <taxon>Phanerochaetaceae</taxon>
        <taxon>Phlebiopsis</taxon>
    </lineage>
</organism>
<name>A0A0C3S326_PHLG1</name>
<dbReference type="EMBL" id="KN840584">
    <property type="protein sequence ID" value="KIP04162.1"/>
    <property type="molecule type" value="Genomic_DNA"/>
</dbReference>
<dbReference type="AlphaFoldDB" id="A0A0C3S326"/>
<evidence type="ECO:0000313" key="2">
    <source>
        <dbReference type="Proteomes" id="UP000053257"/>
    </source>
</evidence>
<accession>A0A0C3S326</accession>
<dbReference type="InterPro" id="IPR021487">
    <property type="entry name" value="DUF3140"/>
</dbReference>
<dbReference type="PANTHER" id="PTHR40630">
    <property type="entry name" value="POSSIBLE DNA-BINDING PROTEIN"/>
    <property type="match status" value="1"/>
</dbReference>
<dbReference type="Pfam" id="PF11338">
    <property type="entry name" value="DUF3140"/>
    <property type="match status" value="1"/>
</dbReference>
<dbReference type="HOGENOM" id="CLU_150609_0_0_1"/>
<dbReference type="STRING" id="745531.A0A0C3S326"/>
<evidence type="ECO:0000313" key="1">
    <source>
        <dbReference type="EMBL" id="KIP04162.1"/>
    </source>
</evidence>
<proteinExistence type="predicted"/>
<keyword evidence="2" id="KW-1185">Reference proteome</keyword>
<dbReference type="OrthoDB" id="2131339at2759"/>
<sequence>MKPKSEVIQDFNMQINMSVEELQAWLDDPKSKTAGTGIGLASGHKIVEILKKNPTKDPGLYDDEDLEHMRKVVG</sequence>
<protein>
    <submittedName>
        <fullName evidence="1">Uncharacterized protein</fullName>
    </submittedName>
</protein>
<dbReference type="Proteomes" id="UP000053257">
    <property type="component" value="Unassembled WGS sequence"/>
</dbReference>